<reference evidence="2" key="1">
    <citation type="submission" date="2018-11" db="EMBL/GenBank/DDBJ databases">
        <authorList>
            <consortium name="Genoscope - CEA"/>
            <person name="William W."/>
        </authorList>
    </citation>
    <scope>NUCLEOTIDE SEQUENCE</scope>
</reference>
<dbReference type="EMBL" id="LR031571">
    <property type="protein sequence ID" value="VDC76561.1"/>
    <property type="molecule type" value="Genomic_DNA"/>
</dbReference>
<dbReference type="Gramene" id="A01p32080.2_BraZ1">
    <property type="protein sequence ID" value="A01p32080.2_BraZ1.CDS.1"/>
    <property type="gene ID" value="A01g32080.2_BraZ1"/>
</dbReference>
<dbReference type="Proteomes" id="UP000694005">
    <property type="component" value="Chromosome A01"/>
</dbReference>
<accession>A0A3P5ZVN9</accession>
<dbReference type="AlphaFoldDB" id="A0A3P5ZVN9"/>
<evidence type="ECO:0000313" key="2">
    <source>
        <dbReference type="EMBL" id="VDC76561.1"/>
    </source>
</evidence>
<name>A0A3P5ZVN9_BRACM</name>
<proteinExistence type="predicted"/>
<dbReference type="EMBL" id="LS974617">
    <property type="protein sequence ID" value="CAG7889132.1"/>
    <property type="molecule type" value="Genomic_DNA"/>
</dbReference>
<protein>
    <submittedName>
        <fullName evidence="1">Uncharacterized protein</fullName>
    </submittedName>
</protein>
<organism evidence="2">
    <name type="scientific">Brassica campestris</name>
    <name type="common">Field mustard</name>
    <dbReference type="NCBI Taxonomy" id="3711"/>
    <lineage>
        <taxon>Eukaryota</taxon>
        <taxon>Viridiplantae</taxon>
        <taxon>Streptophyta</taxon>
        <taxon>Embryophyta</taxon>
        <taxon>Tracheophyta</taxon>
        <taxon>Spermatophyta</taxon>
        <taxon>Magnoliopsida</taxon>
        <taxon>eudicotyledons</taxon>
        <taxon>Gunneridae</taxon>
        <taxon>Pentapetalae</taxon>
        <taxon>rosids</taxon>
        <taxon>malvids</taxon>
        <taxon>Brassicales</taxon>
        <taxon>Brassicaceae</taxon>
        <taxon>Brassiceae</taxon>
        <taxon>Brassica</taxon>
    </lineage>
</organism>
<sequence length="61" mass="6812">MNPSSFRSKSTIDVDEAIKNQNDIAMVVSKDLFSSKAKHSNSVFFTSVDKQRAQFGGLWSQ</sequence>
<evidence type="ECO:0000313" key="1">
    <source>
        <dbReference type="EMBL" id="CAG7889132.1"/>
    </source>
</evidence>
<gene>
    <name evidence="2" type="ORF">BRAA01T03063Z</name>
    <name evidence="1" type="ORF">BRAPAZ1V2_A01P32080.2</name>
</gene>